<evidence type="ECO:0000256" key="4">
    <source>
        <dbReference type="ARBA" id="ARBA00022801"/>
    </source>
</evidence>
<dbReference type="OrthoDB" id="9784149at2"/>
<dbReference type="EMBL" id="JXST01000024">
    <property type="protein sequence ID" value="KIU15669.1"/>
    <property type="molecule type" value="Genomic_DNA"/>
</dbReference>
<sequence>MGVSLSRRNFIVGLAATGVLAGCRPDKPVEPTRFEELEDRYQALIGVYAVDLESLATVEHRADERFSICSTFKAYAAARILQMAKAGQANLDAMVPITAADIVVNSPVLSPAVGTRMELREICAAALTQSDNAAGNIMLRTIGGPSALTAFARSIGDSQTRLDRWEPDLNDAAPGDLRDTTTPRALCGGYRAILVGDALSGAGQFQLKRWMTETTTSTRRFRAGLPEGWTSADKTGSGDYGSTNDAGLLIGPKRERVMLTVLIRTRTLRRDAGPFNEAVAESVRSVLARLGHS</sequence>
<dbReference type="InterPro" id="IPR000871">
    <property type="entry name" value="Beta-lactam_class-A"/>
</dbReference>
<evidence type="ECO:0000256" key="5">
    <source>
        <dbReference type="ARBA" id="ARBA00023251"/>
    </source>
</evidence>
<dbReference type="GO" id="GO:0030655">
    <property type="term" value="P:beta-lactam antibiotic catabolic process"/>
    <property type="evidence" value="ECO:0007669"/>
    <property type="project" value="InterPro"/>
</dbReference>
<dbReference type="PROSITE" id="PS51257">
    <property type="entry name" value="PROKAR_LIPOPROTEIN"/>
    <property type="match status" value="1"/>
</dbReference>
<comment type="similarity">
    <text evidence="1 6">Belongs to the class-A beta-lactamase family.</text>
</comment>
<dbReference type="Gene3D" id="3.40.710.10">
    <property type="entry name" value="DD-peptidase/beta-lactamase superfamily"/>
    <property type="match status" value="1"/>
</dbReference>
<accession>A0A0D1JSY8</accession>
<dbReference type="Pfam" id="PF13354">
    <property type="entry name" value="Beta-lactamase2"/>
    <property type="match status" value="1"/>
</dbReference>
<organism evidence="8 9">
    <name type="scientific">Mycolicibacterium llatzerense</name>
    <dbReference type="NCBI Taxonomy" id="280871"/>
    <lineage>
        <taxon>Bacteria</taxon>
        <taxon>Bacillati</taxon>
        <taxon>Actinomycetota</taxon>
        <taxon>Actinomycetes</taxon>
        <taxon>Mycobacteriales</taxon>
        <taxon>Mycobacteriaceae</taxon>
        <taxon>Mycolicibacterium</taxon>
    </lineage>
</organism>
<feature type="domain" description="Beta-lactamase class A catalytic" evidence="7">
    <location>
        <begin position="46"/>
        <end position="262"/>
    </location>
</feature>
<evidence type="ECO:0000256" key="2">
    <source>
        <dbReference type="ARBA" id="ARBA00012865"/>
    </source>
</evidence>
<dbReference type="PATRIC" id="fig|280871.6.peg.3599"/>
<dbReference type="PANTHER" id="PTHR35333:SF3">
    <property type="entry name" value="BETA-LACTAMASE-TYPE TRANSPEPTIDASE FOLD CONTAINING PROTEIN"/>
    <property type="match status" value="1"/>
</dbReference>
<dbReference type="PANTHER" id="PTHR35333">
    <property type="entry name" value="BETA-LACTAMASE"/>
    <property type="match status" value="1"/>
</dbReference>
<dbReference type="GO" id="GO:0046677">
    <property type="term" value="P:response to antibiotic"/>
    <property type="evidence" value="ECO:0007669"/>
    <property type="project" value="UniProtKB-UniRule"/>
</dbReference>
<dbReference type="Proteomes" id="UP000032221">
    <property type="component" value="Unassembled WGS sequence"/>
</dbReference>
<dbReference type="NCBIfam" id="TIGR01409">
    <property type="entry name" value="TAT_signal_seq"/>
    <property type="match status" value="1"/>
</dbReference>
<evidence type="ECO:0000256" key="6">
    <source>
        <dbReference type="RuleBase" id="RU361140"/>
    </source>
</evidence>
<reference evidence="8 9" key="1">
    <citation type="submission" date="2015-01" db="EMBL/GenBank/DDBJ databases">
        <title>Genome sequence of Mycobacterium llatzerense and Mycobacterium immunogenum recovered from brain abscess.</title>
        <authorList>
            <person name="Greninger A.L."/>
            <person name="Langelier C."/>
            <person name="Cunningham G."/>
            <person name="Chiu C.Y."/>
            <person name="Miller S."/>
        </authorList>
    </citation>
    <scope>NUCLEOTIDE SEQUENCE [LARGE SCALE GENOMIC DNA]</scope>
    <source>
        <strain evidence="8 9">CLUC14</strain>
    </source>
</reference>
<dbReference type="SUPFAM" id="SSF56601">
    <property type="entry name" value="beta-lactamase/transpeptidase-like"/>
    <property type="match status" value="1"/>
</dbReference>
<evidence type="ECO:0000256" key="1">
    <source>
        <dbReference type="ARBA" id="ARBA00009009"/>
    </source>
</evidence>
<evidence type="ECO:0000313" key="9">
    <source>
        <dbReference type="Proteomes" id="UP000032221"/>
    </source>
</evidence>
<keyword evidence="9" id="KW-1185">Reference proteome</keyword>
<dbReference type="GO" id="GO:0008800">
    <property type="term" value="F:beta-lactamase activity"/>
    <property type="evidence" value="ECO:0007669"/>
    <property type="project" value="UniProtKB-UniRule"/>
</dbReference>
<evidence type="ECO:0000313" key="8">
    <source>
        <dbReference type="EMBL" id="KIU15669.1"/>
    </source>
</evidence>
<name>A0A0D1JSY8_9MYCO</name>
<dbReference type="InterPro" id="IPR019546">
    <property type="entry name" value="TAT_signal_bac_arc"/>
</dbReference>
<dbReference type="STRING" id="280871.TL10_17385"/>
<protein>
    <recommendedName>
        <fullName evidence="3 6">Beta-lactamase</fullName>
        <ecNumber evidence="2 6">3.5.2.6</ecNumber>
    </recommendedName>
</protein>
<comment type="caution">
    <text evidence="8">The sequence shown here is derived from an EMBL/GenBank/DDBJ whole genome shotgun (WGS) entry which is preliminary data.</text>
</comment>
<dbReference type="PROSITE" id="PS00146">
    <property type="entry name" value="BETA_LACTAMASE_A"/>
    <property type="match status" value="1"/>
</dbReference>
<dbReference type="InterPro" id="IPR023650">
    <property type="entry name" value="Beta-lactam_class-A_AS"/>
</dbReference>
<dbReference type="InterPro" id="IPR045155">
    <property type="entry name" value="Beta-lactam_cat"/>
</dbReference>
<dbReference type="PRINTS" id="PR00118">
    <property type="entry name" value="BLACTAMASEA"/>
</dbReference>
<gene>
    <name evidence="8" type="ORF">TL10_17385</name>
</gene>
<dbReference type="EC" id="3.5.2.6" evidence="2 6"/>
<dbReference type="RefSeq" id="WP_043986586.1">
    <property type="nucleotide sequence ID" value="NZ_JXST01000024.1"/>
</dbReference>
<keyword evidence="5 6" id="KW-0046">Antibiotic resistance</keyword>
<dbReference type="InterPro" id="IPR012338">
    <property type="entry name" value="Beta-lactam/transpept-like"/>
</dbReference>
<dbReference type="AlphaFoldDB" id="A0A0D1JSY8"/>
<evidence type="ECO:0000259" key="7">
    <source>
        <dbReference type="Pfam" id="PF13354"/>
    </source>
</evidence>
<evidence type="ECO:0000256" key="3">
    <source>
        <dbReference type="ARBA" id="ARBA00018879"/>
    </source>
</evidence>
<dbReference type="NCBIfam" id="NF033103">
    <property type="entry name" value="bla_class_A"/>
    <property type="match status" value="1"/>
</dbReference>
<keyword evidence="4 6" id="KW-0378">Hydrolase</keyword>
<proteinExistence type="inferred from homology"/>
<comment type="catalytic activity">
    <reaction evidence="6">
        <text>a beta-lactam + H2O = a substituted beta-amino acid</text>
        <dbReference type="Rhea" id="RHEA:20401"/>
        <dbReference type="ChEBI" id="CHEBI:15377"/>
        <dbReference type="ChEBI" id="CHEBI:35627"/>
        <dbReference type="ChEBI" id="CHEBI:140347"/>
        <dbReference type="EC" id="3.5.2.6"/>
    </reaction>
</comment>